<evidence type="ECO:0000313" key="2">
    <source>
        <dbReference type="Proteomes" id="UP000238322"/>
    </source>
</evidence>
<dbReference type="Gene3D" id="3.80.10.10">
    <property type="entry name" value="Ribonuclease Inhibitor"/>
    <property type="match status" value="2"/>
</dbReference>
<dbReference type="SUPFAM" id="SSF52047">
    <property type="entry name" value="RNI-like"/>
    <property type="match status" value="1"/>
</dbReference>
<organism evidence="1 2">
    <name type="scientific">Blastopirellula marina</name>
    <dbReference type="NCBI Taxonomy" id="124"/>
    <lineage>
        <taxon>Bacteria</taxon>
        <taxon>Pseudomonadati</taxon>
        <taxon>Planctomycetota</taxon>
        <taxon>Planctomycetia</taxon>
        <taxon>Pirellulales</taxon>
        <taxon>Pirellulaceae</taxon>
        <taxon>Blastopirellula</taxon>
    </lineage>
</organism>
<dbReference type="GO" id="GO:0031146">
    <property type="term" value="P:SCF-dependent proteasomal ubiquitin-dependent protein catabolic process"/>
    <property type="evidence" value="ECO:0007669"/>
    <property type="project" value="TreeGrafter"/>
</dbReference>
<gene>
    <name evidence="1" type="ORF">C5Y83_19110</name>
</gene>
<dbReference type="Proteomes" id="UP000238322">
    <property type="component" value="Unassembled WGS sequence"/>
</dbReference>
<dbReference type="PANTHER" id="PTHR13318:SF190">
    <property type="entry name" value="PARTNER OF PAIRED, ISOFORM B"/>
    <property type="match status" value="1"/>
</dbReference>
<reference evidence="1 2" key="1">
    <citation type="submission" date="2018-02" db="EMBL/GenBank/DDBJ databases">
        <title>Comparative genomes isolates from brazilian mangrove.</title>
        <authorList>
            <person name="Araujo J.E."/>
            <person name="Taketani R.G."/>
            <person name="Silva M.C.P."/>
            <person name="Loureco M.V."/>
            <person name="Andreote F.D."/>
        </authorList>
    </citation>
    <scope>NUCLEOTIDE SEQUENCE [LARGE SCALE GENOMIC DNA]</scope>
    <source>
        <strain evidence="1 2">Hex-1 MGV</strain>
    </source>
</reference>
<name>A0A2S8FJJ6_9BACT</name>
<dbReference type="GO" id="GO:0019005">
    <property type="term" value="C:SCF ubiquitin ligase complex"/>
    <property type="evidence" value="ECO:0007669"/>
    <property type="project" value="TreeGrafter"/>
</dbReference>
<comment type="caution">
    <text evidence="1">The sequence shown here is derived from an EMBL/GenBank/DDBJ whole genome shotgun (WGS) entry which is preliminary data.</text>
</comment>
<dbReference type="EMBL" id="PUHY01000012">
    <property type="protein sequence ID" value="PQO32336.1"/>
    <property type="molecule type" value="Genomic_DNA"/>
</dbReference>
<protein>
    <recommendedName>
        <fullName evidence="3">Leucine Rich repeats (2 copies)</fullName>
    </recommendedName>
</protein>
<sequence>MFMVLLFAVLLGWLGRDIYQHSREKSISKQIEATGGNVYWNGRIWSDDPFVSQFSDPFGSSLTRYQQWMVWAYGENLYDHIHSVEFFSSEKESLLTQFVGLPELNSLTIGRGKISDVSVDAIAQLRSLERLSFYHTEITPSQLKRLSKLPSLTTINFQGTPDYLAALAHFPRLESITIRCDHLTKECIASLGNVRGLIEFDVGSESLQPIGKAELVALASLNQCQTLRIHDFSVDDQALEAISEMTSLSDLKIDTNAVNLSISNEGLNYLCKLTSLTRLSIPSAKFDDNSLEILSKLPSIEVISCEGSKVTDAGLKHLESLPNLNDLSIPGCQVSANAIRSLTTSTFLEHLDIGGRSKWQLDHVLTFIPARRRMQSVELLDDETDESPEVNPTGEGGIF</sequence>
<accession>A0A2S8FJJ6</accession>
<proteinExistence type="predicted"/>
<dbReference type="PANTHER" id="PTHR13318">
    <property type="entry name" value="PARTNER OF PAIRED, ISOFORM B-RELATED"/>
    <property type="match status" value="1"/>
</dbReference>
<dbReference type="AlphaFoldDB" id="A0A2S8FJJ6"/>
<evidence type="ECO:0008006" key="3">
    <source>
        <dbReference type="Google" id="ProtNLM"/>
    </source>
</evidence>
<evidence type="ECO:0000313" key="1">
    <source>
        <dbReference type="EMBL" id="PQO32336.1"/>
    </source>
</evidence>
<dbReference type="InterPro" id="IPR032675">
    <property type="entry name" value="LRR_dom_sf"/>
</dbReference>